<keyword evidence="1" id="KW-0732">Signal</keyword>
<sequence>MRILATTDLHAQLVPWDFYADRSIPGRGLSCLAIEIAKARAEAGGALLFDNGDFLTGNPLADEAVDHAGAGMANPMVRAMNHLRYDAVGLGNHEFSRGLDYLAHCLAEARFPVVAANIRRADGGPAYLPHVMITAEVTDTFGARHGLRVAVTSALPPQTMIWEKYHLSGRLQIGDILAALRVQVRQMRAAGADLVVVLAHSGVAPEGGGSTRMRANVAQAVAGLAGVDVVVAGHTHDALPAQPVAAQTGAALVLPGALASHLGVVDLDMGLTRGRWRVLGHRCELRAVAPVEPGQTAPEDAYLVSLGSPALARIRRQLDTVVGRAQVRLDTHFALIGRSRALHFVGRAVRDHMAGVLGAGGADLPVLAAVAATRTGGRGGAANYALIPPGPVRERDLGSIMPFDDRLAATEICGVGVMRWLDHAAAIFRQVAPGAQDAPLVDPEVPGFLFDAIEGLSYRIDLSMPPGPGRVRDLEWQGRAVRATDRFILATSSHRMGGGGGFPLPSARREIALPPTRLRDILREAARQPIGAQQALCPVWSFCPMPGTSVVLDTAAEAISDLDDLVSLGSAPGGFQRFRLHL</sequence>
<comment type="caution">
    <text evidence="5">The sequence shown here is derived from an EMBL/GenBank/DDBJ whole genome shotgun (WGS) entry which is preliminary data.</text>
</comment>
<accession>A0A8J7MQH0</accession>
<comment type="similarity">
    <text evidence="2">Belongs to the 5'-nucleotidase family.</text>
</comment>
<dbReference type="GO" id="GO:0000166">
    <property type="term" value="F:nucleotide binding"/>
    <property type="evidence" value="ECO:0007669"/>
    <property type="project" value="UniProtKB-KW"/>
</dbReference>
<dbReference type="SUPFAM" id="SSF56300">
    <property type="entry name" value="Metallo-dependent phosphatases"/>
    <property type="match status" value="1"/>
</dbReference>
<evidence type="ECO:0000256" key="2">
    <source>
        <dbReference type="RuleBase" id="RU362119"/>
    </source>
</evidence>
<dbReference type="AlphaFoldDB" id="A0A8J7MQH0"/>
<keyword evidence="6" id="KW-1185">Reference proteome</keyword>
<dbReference type="InterPro" id="IPR006179">
    <property type="entry name" value="5_nucleotidase/apyrase"/>
</dbReference>
<dbReference type="PANTHER" id="PTHR11575:SF6">
    <property type="entry name" value="2',3'-CYCLIC-NUCLEOTIDE 2'-PHOSPHODIESTERASE_3'-NUCLEOTIDASE"/>
    <property type="match status" value="1"/>
</dbReference>
<dbReference type="PRINTS" id="PR01607">
    <property type="entry name" value="APYRASEFAMLY"/>
</dbReference>
<keyword evidence="2" id="KW-0547">Nucleotide-binding</keyword>
<dbReference type="InterPro" id="IPR004843">
    <property type="entry name" value="Calcineurin-like_PHP"/>
</dbReference>
<dbReference type="RefSeq" id="WP_202657180.1">
    <property type="nucleotide sequence ID" value="NZ_JAESVP010000001.1"/>
</dbReference>
<dbReference type="InterPro" id="IPR029052">
    <property type="entry name" value="Metallo-depent_PP-like"/>
</dbReference>
<dbReference type="Gene3D" id="3.60.21.10">
    <property type="match status" value="1"/>
</dbReference>
<dbReference type="Proteomes" id="UP000619033">
    <property type="component" value="Unassembled WGS sequence"/>
</dbReference>
<evidence type="ECO:0000313" key="5">
    <source>
        <dbReference type="EMBL" id="MBL4926558.1"/>
    </source>
</evidence>
<gene>
    <name evidence="5" type="ORF">JI744_00440</name>
</gene>
<evidence type="ECO:0000259" key="3">
    <source>
        <dbReference type="Pfam" id="PF00149"/>
    </source>
</evidence>
<dbReference type="PANTHER" id="PTHR11575">
    <property type="entry name" value="5'-NUCLEOTIDASE-RELATED"/>
    <property type="match status" value="1"/>
</dbReference>
<dbReference type="Gene3D" id="3.90.780.10">
    <property type="entry name" value="5'-Nucleotidase, C-terminal domain"/>
    <property type="match status" value="1"/>
</dbReference>
<protein>
    <submittedName>
        <fullName evidence="5">5'-nucleotidase C-terminal domain-containing protein</fullName>
    </submittedName>
</protein>
<dbReference type="GO" id="GO:0016787">
    <property type="term" value="F:hydrolase activity"/>
    <property type="evidence" value="ECO:0007669"/>
    <property type="project" value="UniProtKB-KW"/>
</dbReference>
<dbReference type="InterPro" id="IPR036907">
    <property type="entry name" value="5'-Nucleotdase_C_sf"/>
</dbReference>
<feature type="domain" description="5'-Nucleotidase C-terminal" evidence="4">
    <location>
        <begin position="370"/>
        <end position="503"/>
    </location>
</feature>
<dbReference type="Pfam" id="PF00149">
    <property type="entry name" value="Metallophos"/>
    <property type="match status" value="1"/>
</dbReference>
<dbReference type="Pfam" id="PF02872">
    <property type="entry name" value="5_nucleotid_C"/>
    <property type="match status" value="1"/>
</dbReference>
<dbReference type="GO" id="GO:0030288">
    <property type="term" value="C:outer membrane-bounded periplasmic space"/>
    <property type="evidence" value="ECO:0007669"/>
    <property type="project" value="TreeGrafter"/>
</dbReference>
<evidence type="ECO:0000259" key="4">
    <source>
        <dbReference type="Pfam" id="PF02872"/>
    </source>
</evidence>
<feature type="domain" description="Calcineurin-like phosphoesterase" evidence="3">
    <location>
        <begin position="1"/>
        <end position="237"/>
    </location>
</feature>
<evidence type="ECO:0000313" key="6">
    <source>
        <dbReference type="Proteomes" id="UP000619033"/>
    </source>
</evidence>
<keyword evidence="2" id="KW-0378">Hydrolase</keyword>
<dbReference type="EMBL" id="JAESVP010000001">
    <property type="protein sequence ID" value="MBL4926558.1"/>
    <property type="molecule type" value="Genomic_DNA"/>
</dbReference>
<dbReference type="GO" id="GO:0009166">
    <property type="term" value="P:nucleotide catabolic process"/>
    <property type="evidence" value="ECO:0007669"/>
    <property type="project" value="InterPro"/>
</dbReference>
<name>A0A8J7MQH0_9RHOB</name>
<organism evidence="5 6">
    <name type="scientific">Fuscibacter oryzae</name>
    <dbReference type="NCBI Taxonomy" id="2803939"/>
    <lineage>
        <taxon>Bacteria</taxon>
        <taxon>Pseudomonadati</taxon>
        <taxon>Pseudomonadota</taxon>
        <taxon>Alphaproteobacteria</taxon>
        <taxon>Rhodobacterales</taxon>
        <taxon>Paracoccaceae</taxon>
        <taxon>Fuscibacter</taxon>
    </lineage>
</organism>
<reference evidence="5" key="1">
    <citation type="submission" date="2021-01" db="EMBL/GenBank/DDBJ databases">
        <title>Genome seq and assembly of Tabrizicola sp. KVB23.</title>
        <authorList>
            <person name="Chhetri G."/>
        </authorList>
    </citation>
    <scope>NUCLEOTIDE SEQUENCE</scope>
    <source>
        <strain evidence="5">KVB23</strain>
    </source>
</reference>
<dbReference type="InterPro" id="IPR008334">
    <property type="entry name" value="5'-Nucleotdase_C"/>
</dbReference>
<evidence type="ECO:0000256" key="1">
    <source>
        <dbReference type="ARBA" id="ARBA00022729"/>
    </source>
</evidence>
<proteinExistence type="inferred from homology"/>
<dbReference type="SUPFAM" id="SSF55816">
    <property type="entry name" value="5'-nucleotidase (syn. UDP-sugar hydrolase), C-terminal domain"/>
    <property type="match status" value="1"/>
</dbReference>